<accession>A0A9Q4ANW1</accession>
<comment type="caution">
    <text evidence="1">The sequence shown here is derived from an EMBL/GenBank/DDBJ whole genome shotgun (WGS) entry which is preliminary data.</text>
</comment>
<dbReference type="EMBL" id="JAMWDU010000003">
    <property type="protein sequence ID" value="MCP8887036.1"/>
    <property type="molecule type" value="Genomic_DNA"/>
</dbReference>
<dbReference type="Proteomes" id="UP001060275">
    <property type="component" value="Unassembled WGS sequence"/>
</dbReference>
<keyword evidence="2" id="KW-1185">Reference proteome</keyword>
<name>A0A9Q4ANW1_9HYPH</name>
<dbReference type="AlphaFoldDB" id="A0A9Q4ANW1"/>
<organism evidence="1 2">
    <name type="scientific">Devosia ureilytica</name>
    <dbReference type="NCBI Taxonomy" id="2952754"/>
    <lineage>
        <taxon>Bacteria</taxon>
        <taxon>Pseudomonadati</taxon>
        <taxon>Pseudomonadota</taxon>
        <taxon>Alphaproteobacteria</taxon>
        <taxon>Hyphomicrobiales</taxon>
        <taxon>Devosiaceae</taxon>
        <taxon>Devosia</taxon>
    </lineage>
</organism>
<gene>
    <name evidence="1" type="ORF">NF348_07970</name>
</gene>
<protein>
    <submittedName>
        <fullName evidence="1">Uncharacterized protein</fullName>
    </submittedName>
</protein>
<proteinExistence type="predicted"/>
<evidence type="ECO:0000313" key="1">
    <source>
        <dbReference type="EMBL" id="MCP8887036.1"/>
    </source>
</evidence>
<sequence length="88" mass="9036">MATFAFFPVREEHRRADGLNFALAVGASASAARVAAEILLGEPNALVGWTSVDLTSAPAAFVGGMPVGARGQSVWPSLDRGGSYMKGA</sequence>
<reference evidence="1" key="1">
    <citation type="submission" date="2022-06" db="EMBL/GenBank/DDBJ databases">
        <title>Devosia sp. XJ19-45 genome assembly.</title>
        <authorList>
            <person name="Li B."/>
            <person name="Cai M."/>
            <person name="Nie G."/>
            <person name="Li W."/>
        </authorList>
    </citation>
    <scope>NUCLEOTIDE SEQUENCE</scope>
    <source>
        <strain evidence="1">XJ19-45</strain>
    </source>
</reference>
<dbReference type="RefSeq" id="WP_195162202.1">
    <property type="nucleotide sequence ID" value="NZ_JAMWDU010000003.1"/>
</dbReference>
<evidence type="ECO:0000313" key="2">
    <source>
        <dbReference type="Proteomes" id="UP001060275"/>
    </source>
</evidence>